<feature type="transmembrane region" description="Helical" evidence="16">
    <location>
        <begin position="163"/>
        <end position="182"/>
    </location>
</feature>
<feature type="transmembrane region" description="Helical" evidence="16">
    <location>
        <begin position="253"/>
        <end position="275"/>
    </location>
</feature>
<keyword evidence="2" id="KW-0813">Transport</keyword>
<dbReference type="PANTHER" id="PTHR10027:SF10">
    <property type="entry name" value="SLOWPOKE 2, ISOFORM D"/>
    <property type="match status" value="1"/>
</dbReference>
<dbReference type="Proteomes" id="UP000816034">
    <property type="component" value="Unassembled WGS sequence"/>
</dbReference>
<dbReference type="InterPro" id="IPR047871">
    <property type="entry name" value="K_chnl_Slo-like"/>
</dbReference>
<evidence type="ECO:0000313" key="18">
    <source>
        <dbReference type="EMBL" id="KAG2386065.1"/>
    </source>
</evidence>
<dbReference type="SUPFAM" id="SSF51735">
    <property type="entry name" value="NAD(P)-binding Rossmann-fold domains"/>
    <property type="match status" value="1"/>
</dbReference>
<keyword evidence="6" id="KW-0630">Potassium</keyword>
<name>A0AA88KJV9_NAELO</name>
<dbReference type="Gene3D" id="3.40.50.720">
    <property type="entry name" value="NAD(P)-binding Rossmann-like Domain"/>
    <property type="match status" value="2"/>
</dbReference>
<dbReference type="RefSeq" id="XP_044550058.1">
    <property type="nucleotide sequence ID" value="XM_044692718.1"/>
</dbReference>
<dbReference type="EMBL" id="PYSW02000017">
    <property type="protein sequence ID" value="KAG2386065.1"/>
    <property type="molecule type" value="Genomic_DNA"/>
</dbReference>
<keyword evidence="11" id="KW-0407">Ion channel</keyword>
<dbReference type="PROSITE" id="PS01186">
    <property type="entry name" value="EGF_2"/>
    <property type="match status" value="2"/>
</dbReference>
<evidence type="ECO:0000256" key="5">
    <source>
        <dbReference type="ARBA" id="ARBA00022826"/>
    </source>
</evidence>
<comment type="caution">
    <text evidence="13">Lacks conserved residue(s) required for the propagation of feature annotation.</text>
</comment>
<evidence type="ECO:0000256" key="4">
    <source>
        <dbReference type="ARBA" id="ARBA00022692"/>
    </source>
</evidence>
<dbReference type="Pfam" id="PF03493">
    <property type="entry name" value="BK_channel_a"/>
    <property type="match status" value="1"/>
</dbReference>
<dbReference type="PROSITE" id="PS50026">
    <property type="entry name" value="EGF_3"/>
    <property type="match status" value="1"/>
</dbReference>
<dbReference type="SUPFAM" id="SSF50985">
    <property type="entry name" value="RCC1/BLIP-II"/>
    <property type="match status" value="3"/>
</dbReference>
<comment type="caution">
    <text evidence="18">The sequence shown here is derived from an EMBL/GenBank/DDBJ whole genome shotgun (WGS) entry which is preliminary data.</text>
</comment>
<dbReference type="InterPro" id="IPR005821">
    <property type="entry name" value="Ion_trans_dom"/>
</dbReference>
<evidence type="ECO:0000256" key="12">
    <source>
        <dbReference type="ARBA" id="ARBA00029579"/>
    </source>
</evidence>
<reference evidence="18 19" key="1">
    <citation type="journal article" date="2018" name="BMC Genomics">
        <title>The genome of Naegleria lovaniensis, the basis for a comparative approach to unravel pathogenicity factors of the human pathogenic amoeba N. fowleri.</title>
        <authorList>
            <person name="Liechti N."/>
            <person name="Schurch N."/>
            <person name="Bruggmann R."/>
            <person name="Wittwer M."/>
        </authorList>
    </citation>
    <scope>NUCLEOTIDE SEQUENCE [LARGE SCALE GENOMIC DNA]</scope>
    <source>
        <strain evidence="18 19">ATCC 30569</strain>
    </source>
</reference>
<keyword evidence="13" id="KW-0245">EGF-like domain</keyword>
<dbReference type="SMART" id="SM00181">
    <property type="entry name" value="EGF"/>
    <property type="match status" value="2"/>
</dbReference>
<dbReference type="InterPro" id="IPR009091">
    <property type="entry name" value="RCC1/BLIP-II"/>
</dbReference>
<feature type="transmembrane region" description="Helical" evidence="16">
    <location>
        <begin position="287"/>
        <end position="305"/>
    </location>
</feature>
<feature type="domain" description="EGF-like" evidence="17">
    <location>
        <begin position="2098"/>
        <end position="2131"/>
    </location>
</feature>
<feature type="repeat" description="RCC1" evidence="14">
    <location>
        <begin position="1749"/>
        <end position="1800"/>
    </location>
</feature>
<dbReference type="Gene3D" id="2.130.10.30">
    <property type="entry name" value="Regulator of chromosome condensation 1/beta-lactamase-inhibitor protein II"/>
    <property type="match status" value="2"/>
</dbReference>
<evidence type="ECO:0000256" key="9">
    <source>
        <dbReference type="ARBA" id="ARBA00023136"/>
    </source>
</evidence>
<dbReference type="Gene3D" id="2.10.25.10">
    <property type="entry name" value="Laminin"/>
    <property type="match status" value="2"/>
</dbReference>
<evidence type="ECO:0000256" key="1">
    <source>
        <dbReference type="ARBA" id="ARBA00004141"/>
    </source>
</evidence>
<dbReference type="Gene3D" id="1.10.287.70">
    <property type="match status" value="1"/>
</dbReference>
<dbReference type="Pfam" id="PF07974">
    <property type="entry name" value="EGF_2"/>
    <property type="match status" value="1"/>
</dbReference>
<gene>
    <name evidence="18" type="ORF">C9374_003214</name>
</gene>
<dbReference type="Pfam" id="PF00415">
    <property type="entry name" value="RCC1"/>
    <property type="match status" value="1"/>
</dbReference>
<comment type="subcellular location">
    <subcellularLocation>
        <location evidence="1">Membrane</location>
        <topology evidence="1">Multi-pass membrane protein</topology>
    </subcellularLocation>
</comment>
<dbReference type="InterPro" id="IPR013111">
    <property type="entry name" value="EGF_extracell"/>
</dbReference>
<dbReference type="GO" id="GO:0016020">
    <property type="term" value="C:membrane"/>
    <property type="evidence" value="ECO:0007669"/>
    <property type="project" value="UniProtKB-SubCell"/>
</dbReference>
<dbReference type="InterPro" id="IPR036291">
    <property type="entry name" value="NAD(P)-bd_dom_sf"/>
</dbReference>
<evidence type="ECO:0000256" key="13">
    <source>
        <dbReference type="PROSITE-ProRule" id="PRU00076"/>
    </source>
</evidence>
<feature type="transmembrane region" description="Helical" evidence="16">
    <location>
        <begin position="131"/>
        <end position="151"/>
    </location>
</feature>
<evidence type="ECO:0000256" key="3">
    <source>
        <dbReference type="ARBA" id="ARBA00022538"/>
    </source>
</evidence>
<keyword evidence="19" id="KW-1185">Reference proteome</keyword>
<dbReference type="InterPro" id="IPR003929">
    <property type="entry name" value="K_chnl_BK_asu"/>
</dbReference>
<feature type="transmembrane region" description="Helical" evidence="16">
    <location>
        <begin position="194"/>
        <end position="215"/>
    </location>
</feature>
<dbReference type="SUPFAM" id="SSF81324">
    <property type="entry name" value="Voltage-gated potassium channels"/>
    <property type="match status" value="1"/>
</dbReference>
<protein>
    <recommendedName>
        <fullName evidence="12">BK channel</fullName>
    </recommendedName>
</protein>
<dbReference type="Pfam" id="PF00520">
    <property type="entry name" value="Ion_trans"/>
    <property type="match status" value="1"/>
</dbReference>
<feature type="region of interest" description="Disordered" evidence="15">
    <location>
        <begin position="716"/>
        <end position="762"/>
    </location>
</feature>
<dbReference type="PROSITE" id="PS00022">
    <property type="entry name" value="EGF_1"/>
    <property type="match status" value="2"/>
</dbReference>
<feature type="transmembrane region" description="Helical" evidence="16">
    <location>
        <begin position="317"/>
        <end position="338"/>
    </location>
</feature>
<dbReference type="GO" id="GO:0005267">
    <property type="term" value="F:potassium channel activity"/>
    <property type="evidence" value="ECO:0007669"/>
    <property type="project" value="UniProtKB-KW"/>
</dbReference>
<keyword evidence="8" id="KW-0406">Ion transport</keyword>
<accession>A0AA88KJV9</accession>
<keyword evidence="7 16" id="KW-1133">Transmembrane helix</keyword>
<evidence type="ECO:0000256" key="11">
    <source>
        <dbReference type="ARBA" id="ARBA00023303"/>
    </source>
</evidence>
<dbReference type="Pfam" id="PF22614">
    <property type="entry name" value="Slo-like_RCK"/>
    <property type="match status" value="2"/>
</dbReference>
<sequence length="2166" mass="242012">MYTSCETSEPAVMTGYTLPPTSFPKDFELQGFAEESNSNDKAMTTQTSEVYNVQQQEDATTREATVRAKNDFKVQFDHHRGNAKVILDMEQIIKRNVFNESEEHERANHIFGSKKVNWKQILSSFTFDMEVFQTVLSVLSAAFFIISSYIQMDIDGSLLSLRVVDLIFSSLFIVFFVINFLLAKDKIKYFFKPLSILDYVTVIPSLTISIISFNPSIDVDSLYAFVGLLRVLRLLRLIPLVQKVASKGDINSVLAKVSELAFTVLCLLVIFTGIFQWMEKFFGNKDIYFHDALYFIAITIFTIGYGDISPTTVPSRFAVIIFFVIGVSLIPLQISGIYELITSEKSVFKVKNPTLKNHAVVTGKCRVDEVVDFIKECFQYKSKKVKKIILLFKQREFCDQLKESLRKCNFKNKIHVLCGDIMNYDMLNLLKISQAHSVFLLNSPKMGNARKEDTSVIMTTIALKNFNQNLKVYAQINLIESRHYAIKAGANIVVCNDVLCSKVLSASVNSAGFCCFLFNLLSGADVSISKDNIPKGLLTGNDFKLNMNTVKDHSSIEHDIKWLVEYSEGLNCEIYRVQFSTVFSNKLFIEVAELLFTKLEIIVFAIEDGANGRIYLNPSRYVIREEDKCFCIARDIEHAKQVEEFKFTEELSLHFNKRRKLQNFEVSTIVPKKEDIIDLECFNSKFSEYIRSEQVSNDEKTKGELEIMELEEEQKKVATLSPNTSRTDSKEQKRLSKTFSVRREPKNNVKKSRSRSTTSTTKHSADIYLLRGKHEETEEVNTLHLEILLKLISPEPYFIEKRMMLKSLRENLTGQALEEAEKDFYASIMKSYNMTTNPRPKEEFLISSFKVPFAIKDHILVLGEFKQPLIICSIVRSLQRKNRFTPIVFMTHLVDKYFNYLYERLKHFSGVYFLSGNPMKSHDLRRAGFSVAKSVMYFTQDQALMELGGFDNSEDATSAENEYTVDSEAIKLALSIAVMDPEKNHLIELVNRSNLKFFQHAGIPTYQKVRFLRDRGLLDYDIDEFDQFCLFSDFYISGKIFPSSSFLSKVLAQSFHNKKIVDLVDQMCADEFVAGDNQSVIFEVPLPSVFSNLTVADLANACFEHDLVLLAISRLKFGEQQRYIYTNPSLTVCLQTTDILFLCGHRKNFRNLLRKQKCEDSQYQSEWTQYTLPDDVVVEINLSPRVAADDEPQLFTPTSAGDLQTPLGASIQSKCGYPYIPTSTKPIRNKRFEQLAFNNTYSYNPTHGALDIHANPVMVADGYSFKMVLVHYFNSLGAYVNETILGCGDNGNNQLGYYYVPPYGVSPMAPIYTFSNDSLLAINPLRNEKVVQLTCWFTCLALTSDGKVFIHALYSRAWTQVTDIPATMIHPDTLAEIPVNITQIDEAGNFGDETYFALTSDGFVFSWGGNNTGIRGHSFENISATPNLIPTLRNISKIVVGSNDDSQSHIALAINSTGHLFTWGSNQNGGLGLGISETTKETIVVIPQLIALDYDVTGPFVGADIMHSHVVAWTKNGQIYTWGSDENYETTIIGEGTQILPYNLTEAFYNAAASASISSPELKECSAAKGATACLISGKIFSFGASPQQGTEQLSTLAVVPNLPTDVVHFKLLREGGIAFLSNQQVFTWGENYRGRNCFDDYLQIQYAQPISQNPPTPYRPFMNSTESTPLSKVIVRSGEECNYALVIKPNSTKSSLHVWGACPNKLSLGMEPTVTSPSDDQYSSLNTVENIVDVSYMKAHALALTDQGTVIGWGDSNSYQFGVNPADNLSPFALLQDHVDWKAKRISAGIGFSLILLSNGTLIGAGKNDKGNLASSTSPVTTFTFLNTSILGSDSIIDFAACNEVSYIVSSSGKVFGAGSNTGRRLTNATTEDPIPYFVQLQGGIIDSKRIIKVVCYDYAVLLSDDGVAMVYLGGTSQVLNLTDPTDSVIDISCYRNEDVRSTSNNFDVHLMTRKGSVYGKGMNEYFEVSPTLESQISDTPTLTFSKQLHGAIPYAIATGFRHGISVLGTEWTCFSKNATDDSVCNSLGFCVAPDTCRCKHHAITGEDCGIYSCFGILRNESNVCSGAGNCTFVDTCQCSEGFVGANCSVALPKCYGKLSTKPDVCNGRGTCVANNTCVCNDGYFGAQCEKNSCYSFSQFEKELAATRRFSTMKANLCQKILNEL</sequence>
<evidence type="ECO:0000313" key="19">
    <source>
        <dbReference type="Proteomes" id="UP000816034"/>
    </source>
</evidence>
<dbReference type="GeneID" id="68095669"/>
<proteinExistence type="predicted"/>
<keyword evidence="10 13" id="KW-1015">Disulfide bond</keyword>
<dbReference type="InterPro" id="IPR003148">
    <property type="entry name" value="RCK_N"/>
</dbReference>
<evidence type="ECO:0000256" key="2">
    <source>
        <dbReference type="ARBA" id="ARBA00022448"/>
    </source>
</evidence>
<evidence type="ECO:0000256" key="10">
    <source>
        <dbReference type="ARBA" id="ARBA00023157"/>
    </source>
</evidence>
<evidence type="ECO:0000256" key="8">
    <source>
        <dbReference type="ARBA" id="ARBA00023065"/>
    </source>
</evidence>
<evidence type="ECO:0000259" key="17">
    <source>
        <dbReference type="PROSITE" id="PS50026"/>
    </source>
</evidence>
<keyword evidence="3" id="KW-0633">Potassium transport</keyword>
<keyword evidence="9 16" id="KW-0472">Membrane</keyword>
<feature type="repeat" description="RCC1" evidence="14">
    <location>
        <begin position="1458"/>
        <end position="1516"/>
    </location>
</feature>
<feature type="disulfide bond" evidence="13">
    <location>
        <begin position="2121"/>
        <end position="2130"/>
    </location>
</feature>
<evidence type="ECO:0000256" key="14">
    <source>
        <dbReference type="PROSITE-ProRule" id="PRU00235"/>
    </source>
</evidence>
<dbReference type="InterPro" id="IPR000408">
    <property type="entry name" value="Reg_chr_condens"/>
</dbReference>
<feature type="transmembrane region" description="Helical" evidence="16">
    <location>
        <begin position="221"/>
        <end position="241"/>
    </location>
</feature>
<dbReference type="PANTHER" id="PTHR10027">
    <property type="entry name" value="CALCIUM-ACTIVATED POTASSIUM CHANNEL ALPHA CHAIN"/>
    <property type="match status" value="1"/>
</dbReference>
<evidence type="ECO:0000256" key="6">
    <source>
        <dbReference type="ARBA" id="ARBA00022958"/>
    </source>
</evidence>
<organism evidence="18 19">
    <name type="scientific">Naegleria lovaniensis</name>
    <name type="common">Amoeba</name>
    <dbReference type="NCBI Taxonomy" id="51637"/>
    <lineage>
        <taxon>Eukaryota</taxon>
        <taxon>Discoba</taxon>
        <taxon>Heterolobosea</taxon>
        <taxon>Tetramitia</taxon>
        <taxon>Eutetramitia</taxon>
        <taxon>Vahlkampfiidae</taxon>
        <taxon>Naegleria</taxon>
    </lineage>
</organism>
<dbReference type="InterPro" id="IPR000742">
    <property type="entry name" value="EGF"/>
</dbReference>
<keyword evidence="4 16" id="KW-0812">Transmembrane</keyword>
<evidence type="ECO:0000256" key="15">
    <source>
        <dbReference type="SAM" id="MobiDB-lite"/>
    </source>
</evidence>
<keyword evidence="5" id="KW-0631">Potassium channel</keyword>
<evidence type="ECO:0000256" key="16">
    <source>
        <dbReference type="SAM" id="Phobius"/>
    </source>
</evidence>
<dbReference type="PROSITE" id="PS50012">
    <property type="entry name" value="RCC1_3"/>
    <property type="match status" value="2"/>
</dbReference>
<evidence type="ECO:0000256" key="7">
    <source>
        <dbReference type="ARBA" id="ARBA00022989"/>
    </source>
</evidence>